<evidence type="ECO:0000259" key="1">
    <source>
        <dbReference type="Pfam" id="PF00961"/>
    </source>
</evidence>
<evidence type="ECO:0000313" key="3">
    <source>
        <dbReference type="Proteomes" id="UP000176787"/>
    </source>
</evidence>
<accession>A0A1G2F5C2</accession>
<dbReference type="InterPro" id="IPR004860">
    <property type="entry name" value="LAGLIDADG_dom"/>
</dbReference>
<dbReference type="PANTHER" id="PTHR36181">
    <property type="entry name" value="INTRON-ENCODED ENDONUCLEASE AI3-RELATED"/>
    <property type="match status" value="1"/>
</dbReference>
<organism evidence="2 3">
    <name type="scientific">Candidatus Niyogibacteria bacterium RIFCSPLOWO2_12_FULL_41_13</name>
    <dbReference type="NCBI Taxonomy" id="1801726"/>
    <lineage>
        <taxon>Bacteria</taxon>
        <taxon>Candidatus Niyogiibacteriota</taxon>
    </lineage>
</organism>
<dbReference type="EMBL" id="MHMS01000002">
    <property type="protein sequence ID" value="OGZ32761.1"/>
    <property type="molecule type" value="Genomic_DNA"/>
</dbReference>
<feature type="domain" description="Homing endonuclease LAGLIDADG" evidence="1">
    <location>
        <begin position="7"/>
        <end position="113"/>
    </location>
</feature>
<name>A0A1G2F5C2_9BACT</name>
<dbReference type="Gene3D" id="3.10.28.10">
    <property type="entry name" value="Homing endonucleases"/>
    <property type="match status" value="1"/>
</dbReference>
<dbReference type="GO" id="GO:0004519">
    <property type="term" value="F:endonuclease activity"/>
    <property type="evidence" value="ECO:0007669"/>
    <property type="project" value="InterPro"/>
</dbReference>
<proteinExistence type="predicted"/>
<protein>
    <recommendedName>
        <fullName evidence="1">Homing endonuclease LAGLIDADG domain-containing protein</fullName>
    </recommendedName>
</protein>
<dbReference type="SUPFAM" id="SSF55608">
    <property type="entry name" value="Homing endonucleases"/>
    <property type="match status" value="1"/>
</dbReference>
<dbReference type="PANTHER" id="PTHR36181:SF2">
    <property type="entry name" value="INTRON-ENCODED ENDONUCLEASE AI3-RELATED"/>
    <property type="match status" value="1"/>
</dbReference>
<dbReference type="InterPro" id="IPR027434">
    <property type="entry name" value="Homing_endonucl"/>
</dbReference>
<dbReference type="AlphaFoldDB" id="A0A1G2F5C2"/>
<dbReference type="InterPro" id="IPR051289">
    <property type="entry name" value="LAGLIDADG_Endonuclease"/>
</dbReference>
<evidence type="ECO:0000313" key="2">
    <source>
        <dbReference type="EMBL" id="OGZ32761.1"/>
    </source>
</evidence>
<reference evidence="2 3" key="1">
    <citation type="journal article" date="2016" name="Nat. Commun.">
        <title>Thousands of microbial genomes shed light on interconnected biogeochemical processes in an aquifer system.</title>
        <authorList>
            <person name="Anantharaman K."/>
            <person name="Brown C.T."/>
            <person name="Hug L.A."/>
            <person name="Sharon I."/>
            <person name="Castelle C.J."/>
            <person name="Probst A.J."/>
            <person name="Thomas B.C."/>
            <person name="Singh A."/>
            <person name="Wilkins M.J."/>
            <person name="Karaoz U."/>
            <person name="Brodie E.L."/>
            <person name="Williams K.H."/>
            <person name="Hubbard S.S."/>
            <person name="Banfield J.F."/>
        </authorList>
    </citation>
    <scope>NUCLEOTIDE SEQUENCE [LARGE SCALE GENOMIC DNA]</scope>
</reference>
<gene>
    <name evidence="2" type="ORF">A3H02_02155</name>
</gene>
<comment type="caution">
    <text evidence="2">The sequence shown here is derived from an EMBL/GenBank/DDBJ whole genome shotgun (WGS) entry which is preliminary data.</text>
</comment>
<dbReference type="Proteomes" id="UP000176787">
    <property type="component" value="Unassembled WGS sequence"/>
</dbReference>
<sequence length="146" mass="16848">MVSANYIVGLTDGEGCFYVNVVNSLRYIAGARIDLNFHIKMQEKDKDLLGKVKDKLGCGNVYFQKEKRKNHVQCYRYTVNSHKDIIGRIIPFFQRYSLQSASKQKSFHLFCKIAGIVRNKKHLTKEGIKQIRKLKPQINQRTVGIA</sequence>
<dbReference type="Pfam" id="PF00961">
    <property type="entry name" value="LAGLIDADG_1"/>
    <property type="match status" value="1"/>
</dbReference>